<dbReference type="eggNOG" id="KOG0878">
    <property type="taxonomic scope" value="Eukaryota"/>
</dbReference>
<evidence type="ECO:0000256" key="3">
    <source>
        <dbReference type="ARBA" id="ARBA00023274"/>
    </source>
</evidence>
<feature type="compositionally biased region" description="Basic and acidic residues" evidence="4">
    <location>
        <begin position="76"/>
        <end position="88"/>
    </location>
</feature>
<evidence type="ECO:0000256" key="2">
    <source>
        <dbReference type="ARBA" id="ARBA00022980"/>
    </source>
</evidence>
<comment type="similarity">
    <text evidence="1">Belongs to the eukaryotic ribosomal protein eL32 family.</text>
</comment>
<dbReference type="GO" id="GO:0006412">
    <property type="term" value="P:translation"/>
    <property type="evidence" value="ECO:0007669"/>
    <property type="project" value="InterPro"/>
</dbReference>
<reference evidence="6 7" key="1">
    <citation type="journal article" date="2012" name="PLoS Pathog.">
        <title>Diverse lifestyles and strategies of plant pathogenesis encoded in the genomes of eighteen Dothideomycetes fungi.</title>
        <authorList>
            <person name="Ohm R.A."/>
            <person name="Feau N."/>
            <person name="Henrissat B."/>
            <person name="Schoch C.L."/>
            <person name="Horwitz B.A."/>
            <person name="Barry K.W."/>
            <person name="Condon B.J."/>
            <person name="Copeland A.C."/>
            <person name="Dhillon B."/>
            <person name="Glaser F."/>
            <person name="Hesse C.N."/>
            <person name="Kosti I."/>
            <person name="LaButti K."/>
            <person name="Lindquist E.A."/>
            <person name="Lucas S."/>
            <person name="Salamov A.A."/>
            <person name="Bradshaw R.E."/>
            <person name="Ciuffetti L."/>
            <person name="Hamelin R.C."/>
            <person name="Kema G.H.J."/>
            <person name="Lawrence C."/>
            <person name="Scott J.A."/>
            <person name="Spatafora J.W."/>
            <person name="Turgeon B.G."/>
            <person name="de Wit P.J.G.M."/>
            <person name="Zhong S."/>
            <person name="Goodwin S.B."/>
            <person name="Grigoriev I.V."/>
        </authorList>
    </citation>
    <scope>NUCLEOTIDE SEQUENCE [LARGE SCALE GENOMIC DNA]</scope>
    <source>
        <strain evidence="7">ND90Pr / ATCC 201652</strain>
    </source>
</reference>
<dbReference type="STRING" id="665912.M2SCZ8"/>
<dbReference type="OMA" id="WSERSCD"/>
<dbReference type="PANTHER" id="PTHR23413">
    <property type="entry name" value="60S RIBOSOMAL PROTEIN L32 AND DNA-DIRECTED RNA POLYMERASE II, SUBUNIT N"/>
    <property type="match status" value="1"/>
</dbReference>
<evidence type="ECO:0000256" key="1">
    <source>
        <dbReference type="ARBA" id="ARBA00008431"/>
    </source>
</evidence>
<evidence type="ECO:0000313" key="7">
    <source>
        <dbReference type="Proteomes" id="UP000016934"/>
    </source>
</evidence>
<dbReference type="InterPro" id="IPR042460">
    <property type="entry name" value="DCN1-like_PONY"/>
</dbReference>
<gene>
    <name evidence="6" type="ORF">COCSADRAFT_88436</name>
</gene>
<evidence type="ECO:0000313" key="6">
    <source>
        <dbReference type="EMBL" id="EMD65148.1"/>
    </source>
</evidence>
<dbReference type="CDD" id="cd00513">
    <property type="entry name" value="Ribosomal_L32_L32e"/>
    <property type="match status" value="1"/>
</dbReference>
<keyword evidence="2" id="KW-0689">Ribosomal protein</keyword>
<dbReference type="Gene3D" id="1.10.238.10">
    <property type="entry name" value="EF-hand"/>
    <property type="match status" value="1"/>
</dbReference>
<dbReference type="Pfam" id="PF03556">
    <property type="entry name" value="Cullin_binding"/>
    <property type="match status" value="1"/>
</dbReference>
<dbReference type="InterPro" id="IPR001515">
    <property type="entry name" value="Ribosomal_eL32"/>
</dbReference>
<dbReference type="GO" id="GO:0022625">
    <property type="term" value="C:cytosolic large ribosomal subunit"/>
    <property type="evidence" value="ECO:0007669"/>
    <property type="project" value="TreeGrafter"/>
</dbReference>
<dbReference type="EMBL" id="KB445642">
    <property type="protein sequence ID" value="EMD65148.1"/>
    <property type="molecule type" value="Genomic_DNA"/>
</dbReference>
<protein>
    <recommendedName>
        <fullName evidence="5">DCUN1 domain-containing protein</fullName>
    </recommendedName>
</protein>
<accession>M2SCZ8</accession>
<dbReference type="AlphaFoldDB" id="M2SCZ8"/>
<dbReference type="Gene3D" id="1.10.238.200">
    <property type="entry name" value="Cullin, PONY binding domain"/>
    <property type="match status" value="1"/>
</dbReference>
<feature type="region of interest" description="Disordered" evidence="4">
    <location>
        <begin position="1"/>
        <end position="100"/>
    </location>
</feature>
<organism evidence="6 7">
    <name type="scientific">Cochliobolus sativus (strain ND90Pr / ATCC 201652)</name>
    <name type="common">Common root rot and spot blotch fungus</name>
    <name type="synonym">Bipolaris sorokiniana</name>
    <dbReference type="NCBI Taxonomy" id="665912"/>
    <lineage>
        <taxon>Eukaryota</taxon>
        <taxon>Fungi</taxon>
        <taxon>Dikarya</taxon>
        <taxon>Ascomycota</taxon>
        <taxon>Pezizomycotina</taxon>
        <taxon>Dothideomycetes</taxon>
        <taxon>Pleosporomycetidae</taxon>
        <taxon>Pleosporales</taxon>
        <taxon>Pleosporineae</taxon>
        <taxon>Pleosporaceae</taxon>
        <taxon>Bipolaris</taxon>
    </lineage>
</organism>
<proteinExistence type="inferred from homology"/>
<dbReference type="eggNOG" id="KOG3077">
    <property type="taxonomic scope" value="Eukaryota"/>
</dbReference>
<dbReference type="RefSeq" id="XP_007699630.1">
    <property type="nucleotide sequence ID" value="XM_007701440.1"/>
</dbReference>
<evidence type="ECO:0000256" key="4">
    <source>
        <dbReference type="SAM" id="MobiDB-lite"/>
    </source>
</evidence>
<dbReference type="PANTHER" id="PTHR23413:SF1">
    <property type="entry name" value="RIBOSOMAL PROTEIN L32"/>
    <property type="match status" value="1"/>
</dbReference>
<name>M2SCZ8_COCSN</name>
<dbReference type="GO" id="GO:0003735">
    <property type="term" value="F:structural constituent of ribosome"/>
    <property type="evidence" value="ECO:0007669"/>
    <property type="project" value="InterPro"/>
</dbReference>
<feature type="domain" description="DCUN1" evidence="5">
    <location>
        <begin position="295"/>
        <end position="498"/>
    </location>
</feature>
<dbReference type="HOGENOM" id="CLU_027979_0_0_1"/>
<keyword evidence="7" id="KW-1185">Reference proteome</keyword>
<dbReference type="GeneID" id="19141245"/>
<feature type="compositionally biased region" description="Low complexity" evidence="4">
    <location>
        <begin position="22"/>
        <end position="37"/>
    </location>
</feature>
<dbReference type="SMART" id="SM01393">
    <property type="entry name" value="Ribosomal_L32e"/>
    <property type="match status" value="1"/>
</dbReference>
<dbReference type="InterPro" id="IPR036351">
    <property type="entry name" value="Ribosomal_eL32_sf"/>
</dbReference>
<dbReference type="Proteomes" id="UP000016934">
    <property type="component" value="Unassembled WGS sequence"/>
</dbReference>
<sequence length="639" mass="72207">MFGSSQDRARQLAGRNRRQRISSSGSCSSSRSTSSSHDISELCSPTTLLDPNAELPPVEEEQPFQETARSFVVVSDPRKKEIEQDNRRSTSHSASTLPIRPRNLQLEQHRLQAEHLSQVLYNTLSLPKSAATSHDLFRSSHHVEYGSLGISGVTSSNIRNTTAPCQATYFPNSPVFDLMKAFDSSKAPFPRASASEFHLRPQPVVSLRGGYGRMQDPHDQEAEYALQAHTLRVQNHRDFGIYTSIWGKEVSGYHQLDLAEKIRWLPPQAWNEPITAGLSYEEYYSGGSAPQASPAAKSALNALFDKYREADAQDKDVVGVEGTMKFFADIGVNAEDLDALATFEIIQAPTMGEMSREGFVKGWTERNCDTVDKQRMYIQSVKEELPKNKELFTRVYKFTFPLARAQGQKAVALDSAVVFWELLFGSPLSAVKWSTEKTPWLSWWTEFVNSQWKKSVNKDMWNETLKFAQLTLEDESMGFWSEESSWPSVIDEFVEWVKKEKRGDTKEEMVAAKKHVPIVKKHTKRFNRHQSDRFKCVDPSWRKPKGIDNAVRRRFKGRAAMPKIGYGSNKKTRHMMPSGHKAFVVNNVADVDLLLMHNSTFAAEIAHAVSARKRIDIIARAKQLGVKVTNGKARVKTES</sequence>
<evidence type="ECO:0000259" key="5">
    <source>
        <dbReference type="PROSITE" id="PS51229"/>
    </source>
</evidence>
<dbReference type="InterPro" id="IPR005176">
    <property type="entry name" value="PONY_dom"/>
</dbReference>
<dbReference type="PROSITE" id="PS51229">
    <property type="entry name" value="DCUN1"/>
    <property type="match status" value="1"/>
</dbReference>
<reference evidence="7" key="2">
    <citation type="journal article" date="2013" name="PLoS Genet.">
        <title>Comparative genome structure, secondary metabolite, and effector coding capacity across Cochliobolus pathogens.</title>
        <authorList>
            <person name="Condon B.J."/>
            <person name="Leng Y."/>
            <person name="Wu D."/>
            <person name="Bushley K.E."/>
            <person name="Ohm R.A."/>
            <person name="Otillar R."/>
            <person name="Martin J."/>
            <person name="Schackwitz W."/>
            <person name="Grimwood J."/>
            <person name="MohdZainudin N."/>
            <person name="Xue C."/>
            <person name="Wang R."/>
            <person name="Manning V.A."/>
            <person name="Dhillon B."/>
            <person name="Tu Z.J."/>
            <person name="Steffenson B.J."/>
            <person name="Salamov A."/>
            <person name="Sun H."/>
            <person name="Lowry S."/>
            <person name="LaButti K."/>
            <person name="Han J."/>
            <person name="Copeland A."/>
            <person name="Lindquist E."/>
            <person name="Barry K."/>
            <person name="Schmutz J."/>
            <person name="Baker S.E."/>
            <person name="Ciuffetti L.M."/>
            <person name="Grigoriev I.V."/>
            <person name="Zhong S."/>
            <person name="Turgeon B.G."/>
        </authorList>
    </citation>
    <scope>NUCLEOTIDE SEQUENCE [LARGE SCALE GENOMIC DNA]</scope>
    <source>
        <strain evidence="7">ND90Pr / ATCC 201652</strain>
    </source>
</reference>
<dbReference type="Pfam" id="PF01655">
    <property type="entry name" value="Ribosomal_L32e"/>
    <property type="match status" value="1"/>
</dbReference>
<keyword evidence="3" id="KW-0687">Ribonucleoprotein</keyword>
<dbReference type="KEGG" id="bsc:COCSADRAFT_88436"/>
<dbReference type="OrthoDB" id="268693at2759"/>
<dbReference type="SUPFAM" id="SSF52042">
    <property type="entry name" value="Ribosomal protein L32e"/>
    <property type="match status" value="1"/>
</dbReference>